<dbReference type="GO" id="GO:0016020">
    <property type="term" value="C:membrane"/>
    <property type="evidence" value="ECO:0007669"/>
    <property type="project" value="TreeGrafter"/>
</dbReference>
<dbReference type="SUPFAM" id="SSF53474">
    <property type="entry name" value="alpha/beta-Hydrolases"/>
    <property type="match status" value="1"/>
</dbReference>
<protein>
    <submittedName>
        <fullName evidence="3">Alpha/beta hydrolase</fullName>
    </submittedName>
</protein>
<evidence type="ECO:0000313" key="3">
    <source>
        <dbReference type="EMBL" id="OZT76747.1"/>
    </source>
</evidence>
<accession>A0A265E582</accession>
<dbReference type="InterPro" id="IPR050266">
    <property type="entry name" value="AB_hydrolase_sf"/>
</dbReference>
<sequence>MILHTDVSGEGEPVVFLHTGLQTGETELEIQKEYFNQDNLVILPDLRGHGKSVAEDFTDYFAQTAIDLSETLDDLKIQSAHIAGCSLGGLAALMFAKEYPEKTKSLTLSGIMAEKPSNWEELNRFDAENVEKMLEHPDTAAYFDRLHEGNWRELLRLTQEGSWYPFDETADLSMLDMPVLYIVGEQNMHEVKGTIRYPKMNPNIHVATIPFAGHAVHLDQPGIYNKALETFISKVCR</sequence>
<dbReference type="PRINTS" id="PR00111">
    <property type="entry name" value="ABHYDROLASE"/>
</dbReference>
<dbReference type="RefSeq" id="WP_094906869.1">
    <property type="nucleotide sequence ID" value="NZ_NPEZ01000004.1"/>
</dbReference>
<evidence type="ECO:0000259" key="2">
    <source>
        <dbReference type="Pfam" id="PF00561"/>
    </source>
</evidence>
<gene>
    <name evidence="3" type="ORF">CFN03_09800</name>
</gene>
<dbReference type="Proteomes" id="UP000216682">
    <property type="component" value="Unassembled WGS sequence"/>
</dbReference>
<dbReference type="GO" id="GO:0016787">
    <property type="term" value="F:hydrolase activity"/>
    <property type="evidence" value="ECO:0007669"/>
    <property type="project" value="UniProtKB-KW"/>
</dbReference>
<keyword evidence="1 3" id="KW-0378">Hydrolase</keyword>
<dbReference type="InterPro" id="IPR029058">
    <property type="entry name" value="AB_hydrolase_fold"/>
</dbReference>
<evidence type="ECO:0000256" key="1">
    <source>
        <dbReference type="ARBA" id="ARBA00022801"/>
    </source>
</evidence>
<proteinExistence type="predicted"/>
<dbReference type="Pfam" id="PF00561">
    <property type="entry name" value="Abhydrolase_1"/>
    <property type="match status" value="1"/>
</dbReference>
<name>A0A265E582_9STAP</name>
<comment type="caution">
    <text evidence="3">The sequence shown here is derived from an EMBL/GenBank/DDBJ whole genome shotgun (WGS) entry which is preliminary data.</text>
</comment>
<dbReference type="PANTHER" id="PTHR43798:SF31">
    <property type="entry name" value="AB HYDROLASE SUPERFAMILY PROTEIN YCLE"/>
    <property type="match status" value="1"/>
</dbReference>
<feature type="domain" description="AB hydrolase-1" evidence="2">
    <location>
        <begin position="13"/>
        <end position="135"/>
    </location>
</feature>
<dbReference type="PANTHER" id="PTHR43798">
    <property type="entry name" value="MONOACYLGLYCEROL LIPASE"/>
    <property type="match status" value="1"/>
</dbReference>
<dbReference type="Gene3D" id="3.40.50.1820">
    <property type="entry name" value="alpha/beta hydrolase"/>
    <property type="match status" value="1"/>
</dbReference>
<dbReference type="InterPro" id="IPR000073">
    <property type="entry name" value="AB_hydrolase_1"/>
</dbReference>
<dbReference type="AlphaFoldDB" id="A0A265E582"/>
<organism evidence="3 4">
    <name type="scientific">Salinicoccus roseus</name>
    <dbReference type="NCBI Taxonomy" id="45670"/>
    <lineage>
        <taxon>Bacteria</taxon>
        <taxon>Bacillati</taxon>
        <taxon>Bacillota</taxon>
        <taxon>Bacilli</taxon>
        <taxon>Bacillales</taxon>
        <taxon>Staphylococcaceae</taxon>
        <taxon>Salinicoccus</taxon>
    </lineage>
</organism>
<reference evidence="3 4" key="1">
    <citation type="submission" date="2017-07" db="EMBL/GenBank/DDBJ databases">
        <title>Shotgun whole genome sequences of three halophilic bacterial isolates.</title>
        <authorList>
            <person name="Pozzo T."/>
            <person name="Higdon S.M."/>
            <person name="Quillaguaman J."/>
        </authorList>
    </citation>
    <scope>NUCLEOTIDE SEQUENCE [LARGE SCALE GENOMIC DNA]</scope>
    <source>
        <strain evidence="3 4">BU-1</strain>
    </source>
</reference>
<dbReference type="EMBL" id="NPEZ01000004">
    <property type="protein sequence ID" value="OZT76747.1"/>
    <property type="molecule type" value="Genomic_DNA"/>
</dbReference>
<evidence type="ECO:0000313" key="4">
    <source>
        <dbReference type="Proteomes" id="UP000216682"/>
    </source>
</evidence>